<comment type="caution">
    <text evidence="10">The sequence shown here is derived from an EMBL/GenBank/DDBJ whole genome shotgun (WGS) entry which is preliminary data.</text>
</comment>
<evidence type="ECO:0000256" key="3">
    <source>
        <dbReference type="ARBA" id="ARBA00022475"/>
    </source>
</evidence>
<dbReference type="OrthoDB" id="9810350at2"/>
<name>A0A0A5GPW3_9BACI</name>
<evidence type="ECO:0000256" key="7">
    <source>
        <dbReference type="ARBA" id="ARBA00023136"/>
    </source>
</evidence>
<comment type="subcellular location">
    <subcellularLocation>
        <location evidence="9">Cell membrane</location>
        <topology evidence="9">Multi-pass membrane protein</topology>
    </subcellularLocation>
    <subcellularLocation>
        <location evidence="1">Membrane</location>
        <topology evidence="1">Multi-pass membrane protein</topology>
    </subcellularLocation>
</comment>
<sequence length="148" mass="16808">MWQEFKAFAVRDNAFELAVAVVIGTAFGKIVTSLVDDIIMPIVGVVAGGIHLDTLALSYRGVDIVYGSFLQAMLDFFIIAFSIFLFFKVIFTLRGKDSTLTLKKRTTEELLKDIRDLMQEQNEGLIHRREKPRVQAPRISIQDKSKKR</sequence>
<evidence type="ECO:0000256" key="9">
    <source>
        <dbReference type="HAMAP-Rule" id="MF_00115"/>
    </source>
</evidence>
<keyword evidence="2 9" id="KW-0813">Transport</keyword>
<dbReference type="InterPro" id="IPR037673">
    <property type="entry name" value="MSC/AndL"/>
</dbReference>
<dbReference type="STRING" id="1385510.GCA_000425205_01197"/>
<evidence type="ECO:0000256" key="8">
    <source>
        <dbReference type="ARBA" id="ARBA00023303"/>
    </source>
</evidence>
<evidence type="ECO:0000256" key="2">
    <source>
        <dbReference type="ARBA" id="ARBA00022448"/>
    </source>
</evidence>
<dbReference type="EMBL" id="AVPE01000003">
    <property type="protein sequence ID" value="KGX93293.1"/>
    <property type="molecule type" value="Genomic_DNA"/>
</dbReference>
<evidence type="ECO:0000313" key="10">
    <source>
        <dbReference type="EMBL" id="KGX93293.1"/>
    </source>
</evidence>
<evidence type="ECO:0000256" key="1">
    <source>
        <dbReference type="ARBA" id="ARBA00004141"/>
    </source>
</evidence>
<keyword evidence="5 9" id="KW-1133">Transmembrane helix</keyword>
<dbReference type="Proteomes" id="UP000030528">
    <property type="component" value="Unassembled WGS sequence"/>
</dbReference>
<keyword evidence="4 9" id="KW-0812">Transmembrane</keyword>
<dbReference type="eggNOG" id="COG1970">
    <property type="taxonomic scope" value="Bacteria"/>
</dbReference>
<protein>
    <recommendedName>
        <fullName evidence="9">Large-conductance mechanosensitive channel</fullName>
    </recommendedName>
</protein>
<comment type="similarity">
    <text evidence="9">Belongs to the MscL family.</text>
</comment>
<dbReference type="PANTHER" id="PTHR30266">
    <property type="entry name" value="MECHANOSENSITIVE CHANNEL MSCL"/>
    <property type="match status" value="1"/>
</dbReference>
<keyword evidence="11" id="KW-1185">Reference proteome</keyword>
<dbReference type="SUPFAM" id="SSF81330">
    <property type="entry name" value="Gated mechanosensitive channel"/>
    <property type="match status" value="1"/>
</dbReference>
<dbReference type="GO" id="GO:0008381">
    <property type="term" value="F:mechanosensitive monoatomic ion channel activity"/>
    <property type="evidence" value="ECO:0007669"/>
    <property type="project" value="UniProtKB-UniRule"/>
</dbReference>
<dbReference type="AlphaFoldDB" id="A0A0A5GPW3"/>
<reference evidence="10 11" key="1">
    <citation type="submission" date="2013-08" db="EMBL/GenBank/DDBJ databases">
        <authorList>
            <person name="Huang J."/>
            <person name="Wang G."/>
        </authorList>
    </citation>
    <scope>NUCLEOTIDE SEQUENCE [LARGE SCALE GENOMIC DNA]</scope>
    <source>
        <strain evidence="10 11">JSM 076056</strain>
    </source>
</reference>
<dbReference type="InterPro" id="IPR001185">
    <property type="entry name" value="MS_channel"/>
</dbReference>
<dbReference type="NCBIfam" id="TIGR00220">
    <property type="entry name" value="mscL"/>
    <property type="match status" value="1"/>
</dbReference>
<dbReference type="Gene3D" id="1.10.1200.120">
    <property type="entry name" value="Large-conductance mechanosensitive channel, MscL, domain 1"/>
    <property type="match status" value="1"/>
</dbReference>
<keyword evidence="7 9" id="KW-0472">Membrane</keyword>
<comment type="function">
    <text evidence="9">Channel that opens in response to stretch forces in the membrane lipid bilayer. May participate in the regulation of osmotic pressure changes within the cell.</text>
</comment>
<gene>
    <name evidence="9" type="primary">mscL</name>
    <name evidence="10" type="ORF">N781_12870</name>
</gene>
<evidence type="ECO:0000256" key="4">
    <source>
        <dbReference type="ARBA" id="ARBA00022692"/>
    </source>
</evidence>
<feature type="transmembrane region" description="Helical" evidence="9">
    <location>
        <begin position="65"/>
        <end position="87"/>
    </location>
</feature>
<keyword evidence="3 9" id="KW-1003">Cell membrane</keyword>
<dbReference type="HAMAP" id="MF_00115">
    <property type="entry name" value="MscL"/>
    <property type="match status" value="1"/>
</dbReference>
<keyword evidence="8 9" id="KW-0407">Ion channel</keyword>
<dbReference type="GO" id="GO:0005886">
    <property type="term" value="C:plasma membrane"/>
    <property type="evidence" value="ECO:0007669"/>
    <property type="project" value="UniProtKB-SubCell"/>
</dbReference>
<evidence type="ECO:0000256" key="6">
    <source>
        <dbReference type="ARBA" id="ARBA00023065"/>
    </source>
</evidence>
<evidence type="ECO:0000256" key="5">
    <source>
        <dbReference type="ARBA" id="ARBA00022989"/>
    </source>
</evidence>
<accession>A0A0A5GPW3</accession>
<dbReference type="PRINTS" id="PR01264">
    <property type="entry name" value="MECHCHANNEL"/>
</dbReference>
<dbReference type="PANTHER" id="PTHR30266:SF2">
    <property type="entry name" value="LARGE-CONDUCTANCE MECHANOSENSITIVE CHANNEL"/>
    <property type="match status" value="1"/>
</dbReference>
<keyword evidence="6 9" id="KW-0406">Ion transport</keyword>
<dbReference type="Pfam" id="PF01741">
    <property type="entry name" value="MscL"/>
    <property type="match status" value="1"/>
</dbReference>
<organism evidence="10 11">
    <name type="scientific">Pontibacillus halophilus JSM 076056 = DSM 19796</name>
    <dbReference type="NCBI Taxonomy" id="1385510"/>
    <lineage>
        <taxon>Bacteria</taxon>
        <taxon>Bacillati</taxon>
        <taxon>Bacillota</taxon>
        <taxon>Bacilli</taxon>
        <taxon>Bacillales</taxon>
        <taxon>Bacillaceae</taxon>
        <taxon>Pontibacillus</taxon>
    </lineage>
</organism>
<feature type="transmembrane region" description="Helical" evidence="9">
    <location>
        <begin position="14"/>
        <end position="31"/>
    </location>
</feature>
<dbReference type="InterPro" id="IPR036019">
    <property type="entry name" value="MscL_channel"/>
</dbReference>
<proteinExistence type="inferred from homology"/>
<dbReference type="RefSeq" id="WP_051239696.1">
    <property type="nucleotide sequence ID" value="NZ_AULI01000005.1"/>
</dbReference>
<evidence type="ECO:0000313" key="11">
    <source>
        <dbReference type="Proteomes" id="UP000030528"/>
    </source>
</evidence>
<comment type="subunit">
    <text evidence="9">Homopentamer.</text>
</comment>